<evidence type="ECO:0000256" key="15">
    <source>
        <dbReference type="ARBA" id="ARBA00023002"/>
    </source>
</evidence>
<dbReference type="PANTHER" id="PTHR43105:SF9">
    <property type="entry name" value="NADPH-FE(3+) OXIDOREDUCTASE SUBUNIT ALPHA"/>
    <property type="match status" value="1"/>
</dbReference>
<evidence type="ECO:0000256" key="13">
    <source>
        <dbReference type="ARBA" id="ARBA00022857"/>
    </source>
</evidence>
<dbReference type="Gene3D" id="3.40.50.360">
    <property type="match status" value="1"/>
</dbReference>
<dbReference type="CDD" id="cd06199">
    <property type="entry name" value="SiR"/>
    <property type="match status" value="1"/>
</dbReference>
<dbReference type="Gene3D" id="3.40.228.10">
    <property type="entry name" value="Dimethylsulfoxide Reductase, domain 2"/>
    <property type="match status" value="1"/>
</dbReference>
<dbReference type="GO" id="GO:0043546">
    <property type="term" value="F:molybdopterin cofactor binding"/>
    <property type="evidence" value="ECO:0007669"/>
    <property type="project" value="InterPro"/>
</dbReference>
<dbReference type="Gene3D" id="3.40.50.80">
    <property type="entry name" value="Nucleotide-binding domain of ferredoxin-NADP reductase (FNR) module"/>
    <property type="match status" value="1"/>
</dbReference>
<dbReference type="Proteomes" id="UP000530571">
    <property type="component" value="Unassembled WGS sequence"/>
</dbReference>
<dbReference type="GO" id="GO:0051539">
    <property type="term" value="F:4 iron, 4 sulfur cluster binding"/>
    <property type="evidence" value="ECO:0007669"/>
    <property type="project" value="UniProtKB-KW"/>
</dbReference>
<keyword evidence="10" id="KW-0288">FMN</keyword>
<dbReference type="Gene3D" id="2.40.40.20">
    <property type="match status" value="1"/>
</dbReference>
<keyword evidence="15" id="KW-0560">Oxidoreductase</keyword>
<dbReference type="SMART" id="SM00926">
    <property type="entry name" value="Molybdop_Fe4S4"/>
    <property type="match status" value="1"/>
</dbReference>
<dbReference type="InterPro" id="IPR029039">
    <property type="entry name" value="Flavoprotein-like_sf"/>
</dbReference>
<comment type="cofactor">
    <cofactor evidence="1">
        <name>FMN</name>
        <dbReference type="ChEBI" id="CHEBI:58210"/>
    </cofactor>
</comment>
<dbReference type="InterPro" id="IPR006656">
    <property type="entry name" value="Mopterin_OxRdtase"/>
</dbReference>
<dbReference type="PROSITE" id="PS51384">
    <property type="entry name" value="FAD_FR"/>
    <property type="match status" value="1"/>
</dbReference>
<feature type="domain" description="Flavodoxin-like" evidence="21">
    <location>
        <begin position="806"/>
        <end position="942"/>
    </location>
</feature>
<dbReference type="InterPro" id="IPR001433">
    <property type="entry name" value="OxRdtase_FAD/NAD-bd"/>
</dbReference>
<dbReference type="InterPro" id="IPR041957">
    <property type="entry name" value="CT_Nitrate-R-NapA-like"/>
</dbReference>
<evidence type="ECO:0000256" key="19">
    <source>
        <dbReference type="ARBA" id="ARBA00023192"/>
    </source>
</evidence>
<dbReference type="InterPro" id="IPR027467">
    <property type="entry name" value="MopterinOxRdtase_cofactor_BS"/>
</dbReference>
<evidence type="ECO:0000256" key="3">
    <source>
        <dbReference type="ARBA" id="ARBA00001966"/>
    </source>
</evidence>
<feature type="domain" description="FAD-binding FR-type" evidence="22">
    <location>
        <begin position="965"/>
        <end position="1180"/>
    </location>
</feature>
<dbReference type="PANTHER" id="PTHR43105">
    <property type="entry name" value="RESPIRATORY NITRATE REDUCTASE"/>
    <property type="match status" value="1"/>
</dbReference>
<dbReference type="InterPro" id="IPR017938">
    <property type="entry name" value="Riboflavin_synthase-like_b-brl"/>
</dbReference>
<dbReference type="GO" id="GO:0010181">
    <property type="term" value="F:FMN binding"/>
    <property type="evidence" value="ECO:0007669"/>
    <property type="project" value="InterPro"/>
</dbReference>
<dbReference type="CDD" id="cd02791">
    <property type="entry name" value="MopB_CT_Nitrate-R-NapA-like"/>
    <property type="match status" value="1"/>
</dbReference>
<name>A0A7W6P9R1_9HYPH</name>
<evidence type="ECO:0000256" key="8">
    <source>
        <dbReference type="ARBA" id="ARBA00022505"/>
    </source>
</evidence>
<comment type="similarity">
    <text evidence="5">Belongs to the prokaryotic molybdopterin-containing oxidoreductase family. NasA/NapA/NarB subfamily.</text>
</comment>
<evidence type="ECO:0000259" key="23">
    <source>
        <dbReference type="PROSITE" id="PS51669"/>
    </source>
</evidence>
<dbReference type="InterPro" id="IPR001709">
    <property type="entry name" value="Flavoprot_Pyr_Nucl_cyt_Rdtase"/>
</dbReference>
<dbReference type="InterPro" id="IPR023173">
    <property type="entry name" value="NADPH_Cyt_P450_Rdtase_alpha"/>
</dbReference>
<evidence type="ECO:0000256" key="1">
    <source>
        <dbReference type="ARBA" id="ARBA00001917"/>
    </source>
</evidence>
<dbReference type="Pfam" id="PF00175">
    <property type="entry name" value="NAD_binding_1"/>
    <property type="match status" value="1"/>
</dbReference>
<comment type="catalytic activity">
    <reaction evidence="20">
        <text>hydrogen sulfide + 3 NADP(+) + 3 H2O = sulfite + 3 NADPH + 4 H(+)</text>
        <dbReference type="Rhea" id="RHEA:13801"/>
        <dbReference type="ChEBI" id="CHEBI:15377"/>
        <dbReference type="ChEBI" id="CHEBI:15378"/>
        <dbReference type="ChEBI" id="CHEBI:17359"/>
        <dbReference type="ChEBI" id="CHEBI:29919"/>
        <dbReference type="ChEBI" id="CHEBI:57783"/>
        <dbReference type="ChEBI" id="CHEBI:58349"/>
        <dbReference type="EC" id="1.8.1.2"/>
    </reaction>
</comment>
<accession>A0A7W6P9R1</accession>
<dbReference type="Pfam" id="PF00667">
    <property type="entry name" value="FAD_binding_1"/>
    <property type="match status" value="1"/>
</dbReference>
<evidence type="ECO:0000256" key="11">
    <source>
        <dbReference type="ARBA" id="ARBA00022723"/>
    </source>
</evidence>
<proteinExistence type="inferred from homology"/>
<keyword evidence="13" id="KW-0521">NADP</keyword>
<dbReference type="InterPro" id="IPR050123">
    <property type="entry name" value="Prok_molybdopt-oxidoreductase"/>
</dbReference>
<evidence type="ECO:0000256" key="18">
    <source>
        <dbReference type="ARBA" id="ARBA00023063"/>
    </source>
</evidence>
<dbReference type="RefSeq" id="WP_183485654.1">
    <property type="nucleotide sequence ID" value="NZ_JACIDZ010000005.1"/>
</dbReference>
<evidence type="ECO:0000256" key="6">
    <source>
        <dbReference type="ARBA" id="ARBA00012604"/>
    </source>
</evidence>
<comment type="cofactor">
    <cofactor evidence="2">
        <name>Mo-bis(molybdopterin guanine dinucleotide)</name>
        <dbReference type="ChEBI" id="CHEBI:60539"/>
    </cofactor>
</comment>
<dbReference type="InterPro" id="IPR039261">
    <property type="entry name" value="FNR_nucleotide-bd"/>
</dbReference>
<dbReference type="SUPFAM" id="SSF63380">
    <property type="entry name" value="Riboflavin synthase domain-like"/>
    <property type="match status" value="1"/>
</dbReference>
<comment type="caution">
    <text evidence="24">The sequence shown here is derived from an EMBL/GenBank/DDBJ whole genome shotgun (WGS) entry which is preliminary data.</text>
</comment>
<dbReference type="Gene3D" id="1.20.990.10">
    <property type="entry name" value="NADPH-cytochrome p450 Reductase, Chain A, domain 3"/>
    <property type="match status" value="1"/>
</dbReference>
<dbReference type="CDD" id="cd02754">
    <property type="entry name" value="MopB_Nitrate-R-NapA-like"/>
    <property type="match status" value="1"/>
</dbReference>
<reference evidence="24 25" key="1">
    <citation type="submission" date="2020-08" db="EMBL/GenBank/DDBJ databases">
        <title>Genomic Encyclopedia of Type Strains, Phase IV (KMG-IV): sequencing the most valuable type-strain genomes for metagenomic binning, comparative biology and taxonomic classification.</title>
        <authorList>
            <person name="Goeker M."/>
        </authorList>
    </citation>
    <scope>NUCLEOTIDE SEQUENCE [LARGE SCALE GENOMIC DNA]</scope>
    <source>
        <strain evidence="24 25">DSM 28101</strain>
    </source>
</reference>
<dbReference type="Pfam" id="PF00384">
    <property type="entry name" value="Molybdopterin"/>
    <property type="match status" value="1"/>
</dbReference>
<dbReference type="SUPFAM" id="SSF53706">
    <property type="entry name" value="Formate dehydrogenase/DMSO reductase, domains 1-3"/>
    <property type="match status" value="1"/>
</dbReference>
<evidence type="ECO:0000256" key="16">
    <source>
        <dbReference type="ARBA" id="ARBA00023004"/>
    </source>
</evidence>
<dbReference type="EC" id="1.8.1.2" evidence="6"/>
<comment type="cofactor">
    <cofactor evidence="3">
        <name>[4Fe-4S] cluster</name>
        <dbReference type="ChEBI" id="CHEBI:49883"/>
    </cofactor>
</comment>
<dbReference type="SUPFAM" id="SSF52343">
    <property type="entry name" value="Ferredoxin reductase-like, C-terminal NADP-linked domain"/>
    <property type="match status" value="1"/>
</dbReference>
<evidence type="ECO:0000313" key="25">
    <source>
        <dbReference type="Proteomes" id="UP000530571"/>
    </source>
</evidence>
<evidence type="ECO:0000256" key="7">
    <source>
        <dbReference type="ARBA" id="ARBA00022485"/>
    </source>
</evidence>
<dbReference type="PRINTS" id="PR00371">
    <property type="entry name" value="FPNCR"/>
</dbReference>
<evidence type="ECO:0000259" key="21">
    <source>
        <dbReference type="PROSITE" id="PS50902"/>
    </source>
</evidence>
<keyword evidence="8" id="KW-0500">Molybdenum</keyword>
<dbReference type="Gene3D" id="2.40.30.10">
    <property type="entry name" value="Translation factors"/>
    <property type="match status" value="1"/>
</dbReference>
<dbReference type="GO" id="GO:0042128">
    <property type="term" value="P:nitrate assimilation"/>
    <property type="evidence" value="ECO:0007669"/>
    <property type="project" value="UniProtKB-KW"/>
</dbReference>
<dbReference type="Gene3D" id="2.20.25.90">
    <property type="entry name" value="ADC-like domains"/>
    <property type="match status" value="1"/>
</dbReference>
<evidence type="ECO:0000256" key="9">
    <source>
        <dbReference type="ARBA" id="ARBA00022630"/>
    </source>
</evidence>
<keyword evidence="25" id="KW-1185">Reference proteome</keyword>
<evidence type="ECO:0000256" key="14">
    <source>
        <dbReference type="ARBA" id="ARBA00022982"/>
    </source>
</evidence>
<dbReference type="InterPro" id="IPR017927">
    <property type="entry name" value="FAD-bd_FR_type"/>
</dbReference>
<keyword evidence="14" id="KW-0813">Transport</keyword>
<gene>
    <name evidence="24" type="ORF">GGR30_002006</name>
</gene>
<dbReference type="InterPro" id="IPR001094">
    <property type="entry name" value="Flavdoxin-like"/>
</dbReference>
<dbReference type="InterPro" id="IPR003097">
    <property type="entry name" value="CysJ-like_FAD-binding"/>
</dbReference>
<dbReference type="GO" id="GO:0019344">
    <property type="term" value="P:cysteine biosynthetic process"/>
    <property type="evidence" value="ECO:0007669"/>
    <property type="project" value="UniProtKB-KW"/>
</dbReference>
<keyword evidence="12" id="KW-0274">FAD</keyword>
<dbReference type="SUPFAM" id="SSF52218">
    <property type="entry name" value="Flavoproteins"/>
    <property type="match status" value="1"/>
</dbReference>
<evidence type="ECO:0000256" key="5">
    <source>
        <dbReference type="ARBA" id="ARBA00008747"/>
    </source>
</evidence>
<protein>
    <recommendedName>
        <fullName evidence="6">assimilatory sulfite reductase (NADPH)</fullName>
        <ecNumber evidence="6">1.8.1.2</ecNumber>
    </recommendedName>
</protein>
<keyword evidence="16" id="KW-0408">Iron</keyword>
<dbReference type="GO" id="GO:1990204">
    <property type="term" value="C:oxidoreductase complex"/>
    <property type="evidence" value="ECO:0007669"/>
    <property type="project" value="UniProtKB-ARBA"/>
</dbReference>
<keyword evidence="14" id="KW-0249">Electron transport</keyword>
<keyword evidence="18" id="KW-0534">Nitrate assimilation</keyword>
<dbReference type="InterPro" id="IPR006657">
    <property type="entry name" value="MoPterin_dinucl-bd_dom"/>
</dbReference>
<organism evidence="24 25">
    <name type="scientific">Martelella radicis</name>
    <dbReference type="NCBI Taxonomy" id="1397476"/>
    <lineage>
        <taxon>Bacteria</taxon>
        <taxon>Pseudomonadati</taxon>
        <taxon>Pseudomonadota</taxon>
        <taxon>Alphaproteobacteria</taxon>
        <taxon>Hyphomicrobiales</taxon>
        <taxon>Aurantimonadaceae</taxon>
        <taxon>Martelella</taxon>
    </lineage>
</organism>
<feature type="domain" description="4Fe-4S Mo/W bis-MGD-type" evidence="23">
    <location>
        <begin position="3"/>
        <end position="59"/>
    </location>
</feature>
<evidence type="ECO:0000313" key="24">
    <source>
        <dbReference type="EMBL" id="MBB4122080.1"/>
    </source>
</evidence>
<dbReference type="GO" id="GO:0045333">
    <property type="term" value="P:cellular respiration"/>
    <property type="evidence" value="ECO:0007669"/>
    <property type="project" value="UniProtKB-ARBA"/>
</dbReference>
<evidence type="ECO:0000256" key="10">
    <source>
        <dbReference type="ARBA" id="ARBA00022643"/>
    </source>
</evidence>
<dbReference type="Pfam" id="PF00258">
    <property type="entry name" value="Flavodoxin_1"/>
    <property type="match status" value="1"/>
</dbReference>
<keyword evidence="17" id="KW-0411">Iron-sulfur</keyword>
<evidence type="ECO:0000256" key="20">
    <source>
        <dbReference type="ARBA" id="ARBA00052219"/>
    </source>
</evidence>
<dbReference type="GO" id="GO:0016020">
    <property type="term" value="C:membrane"/>
    <property type="evidence" value="ECO:0007669"/>
    <property type="project" value="TreeGrafter"/>
</dbReference>
<dbReference type="InterPro" id="IPR006963">
    <property type="entry name" value="Mopterin_OxRdtase_4Fe-4S_dom"/>
</dbReference>
<dbReference type="FunFam" id="3.40.50.80:FF:000001">
    <property type="entry name" value="NADPH--cytochrome P450 reductase 1"/>
    <property type="match status" value="1"/>
</dbReference>
<dbReference type="InterPro" id="IPR009010">
    <property type="entry name" value="Asp_de-COase-like_dom_sf"/>
</dbReference>
<dbReference type="GO" id="GO:0004783">
    <property type="term" value="F:sulfite reductase (NADPH) activity"/>
    <property type="evidence" value="ECO:0007669"/>
    <property type="project" value="UniProtKB-EC"/>
</dbReference>
<comment type="cofactor">
    <cofactor evidence="4">
        <name>FAD</name>
        <dbReference type="ChEBI" id="CHEBI:57692"/>
    </cofactor>
</comment>
<dbReference type="Pfam" id="PF01568">
    <property type="entry name" value="Molydop_binding"/>
    <property type="match status" value="1"/>
</dbReference>
<sequence length="1331" mass="142482">MGVETVKSVCPYCGVGCGVVLDVEDGRIVRLSGDKDHPANRGRLCTKGKTAHEAIAAPGRLETALVRGEGIAPEAVSVDAAIADTAGRLRSIADEHGPDAVALYVSGQMSMEAQYLANKLAKGFLRTRHIESNSRLCMASAGSGYKLSLGADAPPGSYDDIEKADLFLVIGSNMADCHPILFLRMMDRVKQGAKLIVVDPRRTATAEKADLYLAPKPGTDLALLNGILHLIVEAGGIDQAFIEAHTDGWADMRAFLADYAPERVAAITGLSVESIKAAAALVLSAGEFMTLWTMGLNQSVQGTFNTNAICNLHLAMGKICRPGSGPFSLTGQPNAMGGREMGYMGPGLPGQRSALVEADRRFCEARWGIAPGTIRAKEGTGTIDMFRAMAAGDIKAAWIICTNPVASVANRSTVTAALESAEFVAVQDAYAETETTPYADVLLPAAVSFEADGVMVNSERNMALTAAAAKPPGEALPDWRIIAKVACAMGYEDAFTYHSAAEVFDEIRQFSNPATGYDISGITHERLRERSIQWPAPDAGDASRNPIRYRAPDRGLKFATESGRAKFWPRAHAGPGEIPDDDYPFILNTGRLQHQWHTMTKTGKVARLNRLNSAPFVEINPADAAALEIGENDRVALSSRHGEAVLPALVTDRVSPGVVFAPFHWNDLFGEQLAVNAVTGNAVDPISLQPEFKVTAVSPARVAAVPADSALPETAAIERLSPALAAAGVTLGVDAETLPKLDETARQWLDGFLLGLNTGQWEGRAAPALPAEAPVPAEARAMVEGLLAGVFATEANSSETKAGQTVGVFYASQTGTAEMLASDVCEALGEKGVSAAPRSLENVGMDDLETENTAIFIVSTFGDGDPPDHAAGFWSALSKAGQIEGLSYAVIALGDSSYDQFCGFGRKLDARLESLGAQRLSDCRTLDAGEEGDAVAAALSVLSGAEAHEPPRSSTAGLSKAAKSREAISARLAVNRLLSGEGSAKEVRQFGFRTDGPMPYEAGDALSIMPSNCPELVDEILSYLQVPVDQPISGLNGHDIGIGEALRDHFEIARPTHEFLTWWAQFTGHETLQRLVGEADRKTVNDWLWGRQIADILAMAPKPADGQEFCAHLRKLTPRLYSIASSPKVTPDEIHLTVSVLRHARHGRARKGVASSFLADRAGAAPVSVSVKKQAHFRPPADPAAPAIMVGPGTGIAPFRAFLQDREAEGANGPNWLFFGEQNRKSGFYYRDEMERWQKSGFLGRFDAAFSRDQAEKIYVQNRMVEHGRELWGWLQDGAYFYVCGDASRMAKDVDAALKVVAETHGGLSREAAERYVDMLAKEKRYVRDVY</sequence>
<evidence type="ECO:0000256" key="2">
    <source>
        <dbReference type="ARBA" id="ARBA00001942"/>
    </source>
</evidence>
<keyword evidence="7" id="KW-0004">4Fe-4S</keyword>
<dbReference type="Pfam" id="PF04879">
    <property type="entry name" value="Molybdop_Fe4S4"/>
    <property type="match status" value="1"/>
</dbReference>
<dbReference type="SUPFAM" id="SSF50692">
    <property type="entry name" value="ADC-like"/>
    <property type="match status" value="1"/>
</dbReference>
<dbReference type="GO" id="GO:0046872">
    <property type="term" value="F:metal ion binding"/>
    <property type="evidence" value="ECO:0007669"/>
    <property type="project" value="UniProtKB-KW"/>
</dbReference>
<evidence type="ECO:0000256" key="4">
    <source>
        <dbReference type="ARBA" id="ARBA00001974"/>
    </source>
</evidence>
<dbReference type="PRINTS" id="PR00369">
    <property type="entry name" value="FLAVODOXIN"/>
</dbReference>
<keyword evidence="11" id="KW-0479">Metal-binding</keyword>
<dbReference type="InterPro" id="IPR008254">
    <property type="entry name" value="Flavodoxin/NO_synth"/>
</dbReference>
<keyword evidence="9" id="KW-0285">Flavoprotein</keyword>
<dbReference type="PROSITE" id="PS51669">
    <property type="entry name" value="4FE4S_MOW_BIS_MGD"/>
    <property type="match status" value="1"/>
</dbReference>
<evidence type="ECO:0000256" key="17">
    <source>
        <dbReference type="ARBA" id="ARBA00023014"/>
    </source>
</evidence>
<dbReference type="PROSITE" id="PS00551">
    <property type="entry name" value="MOLYBDOPTERIN_PROK_1"/>
    <property type="match status" value="1"/>
</dbReference>
<evidence type="ECO:0000256" key="12">
    <source>
        <dbReference type="ARBA" id="ARBA00022827"/>
    </source>
</evidence>
<dbReference type="PROSITE" id="PS50902">
    <property type="entry name" value="FLAVODOXIN_LIKE"/>
    <property type="match status" value="1"/>
</dbReference>
<keyword evidence="19" id="KW-0198">Cysteine biosynthesis</keyword>
<dbReference type="Gene3D" id="3.40.50.740">
    <property type="match status" value="1"/>
</dbReference>
<dbReference type="EMBL" id="JACIDZ010000005">
    <property type="protein sequence ID" value="MBB4122080.1"/>
    <property type="molecule type" value="Genomic_DNA"/>
</dbReference>
<evidence type="ECO:0000259" key="22">
    <source>
        <dbReference type="PROSITE" id="PS51384"/>
    </source>
</evidence>
<keyword evidence="19" id="KW-0028">Amino-acid biosynthesis</keyword>